<evidence type="ECO:0000313" key="6">
    <source>
        <dbReference type="Proteomes" id="UP000054935"/>
    </source>
</evidence>
<dbReference type="PANTHER" id="PTHR12649">
    <property type="entry name" value="PEPTIDYL-TRNA HYDROLASE 2"/>
    <property type="match status" value="1"/>
</dbReference>
<reference evidence="5 6" key="1">
    <citation type="submission" date="2015-09" db="EMBL/GenBank/DDBJ databases">
        <authorList>
            <consortium name="Swine Surveillance"/>
        </authorList>
    </citation>
    <scope>NUCLEOTIDE SEQUENCE [LARGE SCALE GENOMIC DNA]</scope>
    <source>
        <strain evidence="5 6">CECT 7648</strain>
    </source>
</reference>
<sequence length="114" mass="12458">MKQVLLVRRDLNMRRGKEIAQGAHASLSATLQNLDDERVHTWLQQGMAKIALVVDSEEDLLKLTTKASEAGLITAVITDAGKTEFGGVPTRTVAAIGPDERMKIDLITGHLKLR</sequence>
<keyword evidence="2 5" id="KW-0378">Hydrolase</keyword>
<name>A0A0P1G414_9RHOB</name>
<gene>
    <name evidence="5" type="ORF">TRN7648_00928</name>
</gene>
<comment type="similarity">
    <text evidence="3">Belongs to the PTH2 family.</text>
</comment>
<dbReference type="SUPFAM" id="SSF102462">
    <property type="entry name" value="Peptidyl-tRNA hydrolase II"/>
    <property type="match status" value="1"/>
</dbReference>
<accession>A0A0P1G414</accession>
<dbReference type="EC" id="3.1.1.29" evidence="1"/>
<dbReference type="PANTHER" id="PTHR12649:SF11">
    <property type="entry name" value="PEPTIDYL-TRNA HYDROLASE 2, MITOCHONDRIAL"/>
    <property type="match status" value="1"/>
</dbReference>
<evidence type="ECO:0000256" key="4">
    <source>
        <dbReference type="ARBA" id="ARBA00048707"/>
    </source>
</evidence>
<evidence type="ECO:0000313" key="5">
    <source>
        <dbReference type="EMBL" id="CUH76424.1"/>
    </source>
</evidence>
<dbReference type="EMBL" id="CYSE01000002">
    <property type="protein sequence ID" value="CUH76424.1"/>
    <property type="molecule type" value="Genomic_DNA"/>
</dbReference>
<dbReference type="Pfam" id="PF01981">
    <property type="entry name" value="PTH2"/>
    <property type="match status" value="1"/>
</dbReference>
<dbReference type="Gene3D" id="3.40.1490.10">
    <property type="entry name" value="Bit1"/>
    <property type="match status" value="1"/>
</dbReference>
<dbReference type="Proteomes" id="UP000054935">
    <property type="component" value="Unassembled WGS sequence"/>
</dbReference>
<keyword evidence="6" id="KW-1185">Reference proteome</keyword>
<proteinExistence type="inferred from homology"/>
<evidence type="ECO:0000256" key="2">
    <source>
        <dbReference type="ARBA" id="ARBA00022801"/>
    </source>
</evidence>
<protein>
    <recommendedName>
        <fullName evidence="1">peptidyl-tRNA hydrolase</fullName>
        <ecNumber evidence="1">3.1.1.29</ecNumber>
    </recommendedName>
</protein>
<dbReference type="STRING" id="441103.TRN7648_00928"/>
<dbReference type="FunFam" id="3.40.1490.10:FF:000002">
    <property type="entry name" value="Peptidyl-tRNA hydrolase 2, mitochondrial"/>
    <property type="match status" value="1"/>
</dbReference>
<evidence type="ECO:0000256" key="3">
    <source>
        <dbReference type="ARBA" id="ARBA00038050"/>
    </source>
</evidence>
<dbReference type="RefSeq" id="WP_058246481.1">
    <property type="nucleotide sequence ID" value="NZ_CYSE01000002.1"/>
</dbReference>
<dbReference type="CDD" id="cd02407">
    <property type="entry name" value="PTH2_family"/>
    <property type="match status" value="1"/>
</dbReference>
<comment type="catalytic activity">
    <reaction evidence="4">
        <text>an N-acyl-L-alpha-aminoacyl-tRNA + H2O = an N-acyl-L-amino acid + a tRNA + H(+)</text>
        <dbReference type="Rhea" id="RHEA:54448"/>
        <dbReference type="Rhea" id="RHEA-COMP:10123"/>
        <dbReference type="Rhea" id="RHEA-COMP:13883"/>
        <dbReference type="ChEBI" id="CHEBI:15377"/>
        <dbReference type="ChEBI" id="CHEBI:15378"/>
        <dbReference type="ChEBI" id="CHEBI:59874"/>
        <dbReference type="ChEBI" id="CHEBI:78442"/>
        <dbReference type="ChEBI" id="CHEBI:138191"/>
        <dbReference type="EC" id="3.1.1.29"/>
    </reaction>
</comment>
<dbReference type="NCBIfam" id="TIGR00283">
    <property type="entry name" value="arch_pth2"/>
    <property type="match status" value="1"/>
</dbReference>
<dbReference type="GO" id="GO:0004045">
    <property type="term" value="F:peptidyl-tRNA hydrolase activity"/>
    <property type="evidence" value="ECO:0007669"/>
    <property type="project" value="UniProtKB-EC"/>
</dbReference>
<dbReference type="GO" id="GO:0005829">
    <property type="term" value="C:cytosol"/>
    <property type="evidence" value="ECO:0007669"/>
    <property type="project" value="TreeGrafter"/>
</dbReference>
<organism evidence="5 6">
    <name type="scientific">Tropicibacter naphthalenivorans</name>
    <dbReference type="NCBI Taxonomy" id="441103"/>
    <lineage>
        <taxon>Bacteria</taxon>
        <taxon>Pseudomonadati</taxon>
        <taxon>Pseudomonadota</taxon>
        <taxon>Alphaproteobacteria</taxon>
        <taxon>Rhodobacterales</taxon>
        <taxon>Roseobacteraceae</taxon>
        <taxon>Tropicibacter</taxon>
    </lineage>
</organism>
<evidence type="ECO:0000256" key="1">
    <source>
        <dbReference type="ARBA" id="ARBA00013260"/>
    </source>
</evidence>
<dbReference type="AlphaFoldDB" id="A0A0P1G414"/>
<dbReference type="InterPro" id="IPR023476">
    <property type="entry name" value="Pep_tRNA_hydro_II_dom_sf"/>
</dbReference>
<dbReference type="InterPro" id="IPR002833">
    <property type="entry name" value="PTH2"/>
</dbReference>
<dbReference type="OrthoDB" id="305758at2"/>